<sequence>MPNKIILPQQQIIFSGISFEQLQDSIRTTVRNEVEKIFSGLTQSEPLPELITRKETAQIYGISLVTLNEWTKNGIIPAQRIGTRIRYKRADVYASLKDVETLKYRRA</sequence>
<dbReference type="eggNOG" id="ENOG5030WWR">
    <property type="taxonomic scope" value="Bacteria"/>
</dbReference>
<gene>
    <name evidence="2" type="ordered locus">Palpr_1961</name>
</gene>
<organism evidence="2 3">
    <name type="scientific">Paludibacter propionicigenes (strain DSM 17365 / JCM 13257 / WB4)</name>
    <dbReference type="NCBI Taxonomy" id="694427"/>
    <lineage>
        <taxon>Bacteria</taxon>
        <taxon>Pseudomonadati</taxon>
        <taxon>Bacteroidota</taxon>
        <taxon>Bacteroidia</taxon>
        <taxon>Bacteroidales</taxon>
        <taxon>Paludibacteraceae</taxon>
        <taxon>Paludibacter</taxon>
    </lineage>
</organism>
<evidence type="ECO:0000313" key="3">
    <source>
        <dbReference type="Proteomes" id="UP000008718"/>
    </source>
</evidence>
<dbReference type="HOGENOM" id="CLU_149148_2_0_10"/>
<feature type="domain" description="Helix-turn-helix" evidence="1">
    <location>
        <begin position="51"/>
        <end position="92"/>
    </location>
</feature>
<dbReference type="InterPro" id="IPR036388">
    <property type="entry name" value="WH-like_DNA-bd_sf"/>
</dbReference>
<evidence type="ECO:0000259" key="1">
    <source>
        <dbReference type="Pfam" id="PF12728"/>
    </source>
</evidence>
<evidence type="ECO:0000313" key="2">
    <source>
        <dbReference type="EMBL" id="ADQ80100.1"/>
    </source>
</evidence>
<dbReference type="InterPro" id="IPR009061">
    <property type="entry name" value="DNA-bd_dom_put_sf"/>
</dbReference>
<reference key="1">
    <citation type="submission" date="2010-11" db="EMBL/GenBank/DDBJ databases">
        <title>The complete genome of Paludibacter propionicigenes DSM 17365.</title>
        <authorList>
            <consortium name="US DOE Joint Genome Institute (JGI-PGF)"/>
            <person name="Lucas S."/>
            <person name="Copeland A."/>
            <person name="Lapidus A."/>
            <person name="Bruce D."/>
            <person name="Goodwin L."/>
            <person name="Pitluck S."/>
            <person name="Kyrpides N."/>
            <person name="Mavromatis K."/>
            <person name="Ivanova N."/>
            <person name="Munk A.C."/>
            <person name="Brettin T."/>
            <person name="Detter J.C."/>
            <person name="Han C."/>
            <person name="Tapia R."/>
            <person name="Land M."/>
            <person name="Hauser L."/>
            <person name="Markowitz V."/>
            <person name="Cheng J.-F."/>
            <person name="Hugenholtz P."/>
            <person name="Woyke T."/>
            <person name="Wu D."/>
            <person name="Gronow S."/>
            <person name="Wellnitz S."/>
            <person name="Brambilla E."/>
            <person name="Klenk H.-P."/>
            <person name="Eisen J.A."/>
        </authorList>
    </citation>
    <scope>NUCLEOTIDE SEQUENCE</scope>
    <source>
        <strain>WB4</strain>
    </source>
</reference>
<reference evidence="2 3" key="2">
    <citation type="journal article" date="2011" name="Stand. Genomic Sci.">
        <title>Complete genome sequence of Paludibacter propionicigenes type strain (WB4).</title>
        <authorList>
            <person name="Gronow S."/>
            <person name="Munk C."/>
            <person name="Lapidus A."/>
            <person name="Nolan M."/>
            <person name="Lucas S."/>
            <person name="Hammon N."/>
            <person name="Deshpande S."/>
            <person name="Cheng J.F."/>
            <person name="Tapia R."/>
            <person name="Han C."/>
            <person name="Goodwin L."/>
            <person name="Pitluck S."/>
            <person name="Liolios K."/>
            <person name="Ivanova N."/>
            <person name="Mavromatis K."/>
            <person name="Mikhailova N."/>
            <person name="Pati A."/>
            <person name="Chen A."/>
            <person name="Palaniappan K."/>
            <person name="Land M."/>
            <person name="Hauser L."/>
            <person name="Chang Y.J."/>
            <person name="Jeffries C.D."/>
            <person name="Brambilla E."/>
            <person name="Rohde M."/>
            <person name="Goker M."/>
            <person name="Detter J.C."/>
            <person name="Woyke T."/>
            <person name="Bristow J."/>
            <person name="Eisen J.A."/>
            <person name="Markowitz V."/>
            <person name="Hugenholtz P."/>
            <person name="Kyrpides N.C."/>
            <person name="Klenk H.P."/>
        </authorList>
    </citation>
    <scope>NUCLEOTIDE SEQUENCE [LARGE SCALE GENOMIC DNA]</scope>
    <source>
        <strain evidence="3">DSM 17365 / JCM 13257 / WB4</strain>
    </source>
</reference>
<dbReference type="AlphaFoldDB" id="E4T5V6"/>
<name>E4T5V6_PALPW</name>
<keyword evidence="3" id="KW-1185">Reference proteome</keyword>
<dbReference type="Proteomes" id="UP000008718">
    <property type="component" value="Chromosome"/>
</dbReference>
<accession>E4T5V6</accession>
<dbReference type="InterPro" id="IPR041657">
    <property type="entry name" value="HTH_17"/>
</dbReference>
<proteinExistence type="predicted"/>
<dbReference type="SUPFAM" id="SSF46955">
    <property type="entry name" value="Putative DNA-binding domain"/>
    <property type="match status" value="1"/>
</dbReference>
<dbReference type="Pfam" id="PF12728">
    <property type="entry name" value="HTH_17"/>
    <property type="match status" value="1"/>
</dbReference>
<dbReference type="Gene3D" id="1.10.10.10">
    <property type="entry name" value="Winged helix-like DNA-binding domain superfamily/Winged helix DNA-binding domain"/>
    <property type="match status" value="1"/>
</dbReference>
<dbReference type="KEGG" id="ppn:Palpr_1961"/>
<protein>
    <recommendedName>
        <fullName evidence="1">Helix-turn-helix domain-containing protein</fullName>
    </recommendedName>
</protein>
<dbReference type="OrthoDB" id="1097811at2"/>
<dbReference type="EMBL" id="CP002345">
    <property type="protein sequence ID" value="ADQ80100.1"/>
    <property type="molecule type" value="Genomic_DNA"/>
</dbReference>
<dbReference type="RefSeq" id="WP_013445469.1">
    <property type="nucleotide sequence ID" value="NC_014734.1"/>
</dbReference>